<dbReference type="Pfam" id="PF13185">
    <property type="entry name" value="GAF_2"/>
    <property type="match status" value="1"/>
</dbReference>
<evidence type="ECO:0000259" key="9">
    <source>
        <dbReference type="PROSITE" id="PS50109"/>
    </source>
</evidence>
<evidence type="ECO:0000313" key="11">
    <source>
        <dbReference type="Proteomes" id="UP001431963"/>
    </source>
</evidence>
<evidence type="ECO:0000313" key="10">
    <source>
        <dbReference type="EMBL" id="MEH7829351.1"/>
    </source>
</evidence>
<keyword evidence="5" id="KW-0547">Nucleotide-binding</keyword>
<gene>
    <name evidence="10" type="ORF">V6590_14440</name>
</gene>
<dbReference type="PROSITE" id="PS50109">
    <property type="entry name" value="HIS_KIN"/>
    <property type="match status" value="1"/>
</dbReference>
<proteinExistence type="predicted"/>
<dbReference type="SUPFAM" id="SSF55874">
    <property type="entry name" value="ATPase domain of HSP90 chaperone/DNA topoisomerase II/histidine kinase"/>
    <property type="match status" value="1"/>
</dbReference>
<dbReference type="InterPro" id="IPR003661">
    <property type="entry name" value="HisK_dim/P_dom"/>
</dbReference>
<dbReference type="SMART" id="SM00388">
    <property type="entry name" value="HisKA"/>
    <property type="match status" value="1"/>
</dbReference>
<evidence type="ECO:0000256" key="1">
    <source>
        <dbReference type="ARBA" id="ARBA00000085"/>
    </source>
</evidence>
<dbReference type="Proteomes" id="UP001431963">
    <property type="component" value="Unassembled WGS sequence"/>
</dbReference>
<dbReference type="Gene3D" id="3.30.565.10">
    <property type="entry name" value="Histidine kinase-like ATPase, C-terminal domain"/>
    <property type="match status" value="1"/>
</dbReference>
<comment type="caution">
    <text evidence="10">The sequence shown here is derived from an EMBL/GenBank/DDBJ whole genome shotgun (WGS) entry which is preliminary data.</text>
</comment>
<evidence type="ECO:0000256" key="4">
    <source>
        <dbReference type="ARBA" id="ARBA00022679"/>
    </source>
</evidence>
<keyword evidence="6" id="KW-0418">Kinase</keyword>
<dbReference type="PANTHER" id="PTHR43065:SF46">
    <property type="entry name" value="C4-DICARBOXYLATE TRANSPORT SENSOR PROTEIN DCTB"/>
    <property type="match status" value="1"/>
</dbReference>
<dbReference type="InterPro" id="IPR029016">
    <property type="entry name" value="GAF-like_dom_sf"/>
</dbReference>
<protein>
    <recommendedName>
        <fullName evidence="2">histidine kinase</fullName>
        <ecNumber evidence="2">2.7.13.3</ecNumber>
    </recommendedName>
</protein>
<dbReference type="CDD" id="cd00082">
    <property type="entry name" value="HisKA"/>
    <property type="match status" value="1"/>
</dbReference>
<dbReference type="SMART" id="SM00387">
    <property type="entry name" value="HATPase_c"/>
    <property type="match status" value="1"/>
</dbReference>
<evidence type="ECO:0000256" key="6">
    <source>
        <dbReference type="ARBA" id="ARBA00022777"/>
    </source>
</evidence>
<keyword evidence="7 10" id="KW-0067">ATP-binding</keyword>
<reference evidence="10" key="1">
    <citation type="submission" date="2024-02" db="EMBL/GenBank/DDBJ databases">
        <title>Genome sequences of strain Gemmobacter sp. JM10B15.</title>
        <authorList>
            <person name="Zhang M."/>
        </authorList>
    </citation>
    <scope>NUCLEOTIDE SEQUENCE</scope>
    <source>
        <strain evidence="10">JM10B15</strain>
    </source>
</reference>
<dbReference type="RefSeq" id="WP_335424303.1">
    <property type="nucleotide sequence ID" value="NZ_JBALHR010000009.1"/>
</dbReference>
<evidence type="ECO:0000256" key="8">
    <source>
        <dbReference type="ARBA" id="ARBA00023012"/>
    </source>
</evidence>
<dbReference type="Pfam" id="PF00512">
    <property type="entry name" value="HisKA"/>
    <property type="match status" value="1"/>
</dbReference>
<keyword evidence="11" id="KW-1185">Reference proteome</keyword>
<dbReference type="Gene3D" id="3.30.450.40">
    <property type="match status" value="1"/>
</dbReference>
<dbReference type="SUPFAM" id="SSF47384">
    <property type="entry name" value="Homodimeric domain of signal transducing histidine kinase"/>
    <property type="match status" value="1"/>
</dbReference>
<dbReference type="PANTHER" id="PTHR43065">
    <property type="entry name" value="SENSOR HISTIDINE KINASE"/>
    <property type="match status" value="1"/>
</dbReference>
<comment type="catalytic activity">
    <reaction evidence="1">
        <text>ATP + protein L-histidine = ADP + protein N-phospho-L-histidine.</text>
        <dbReference type="EC" id="2.7.13.3"/>
    </reaction>
</comment>
<dbReference type="PRINTS" id="PR00344">
    <property type="entry name" value="BCTRLSENSOR"/>
</dbReference>
<dbReference type="InterPro" id="IPR036097">
    <property type="entry name" value="HisK_dim/P_sf"/>
</dbReference>
<keyword evidence="4" id="KW-0808">Transferase</keyword>
<name>A0ABU8BXD0_9RHOB</name>
<dbReference type="GO" id="GO:0005524">
    <property type="term" value="F:ATP binding"/>
    <property type="evidence" value="ECO:0007669"/>
    <property type="project" value="UniProtKB-KW"/>
</dbReference>
<dbReference type="InterPro" id="IPR005467">
    <property type="entry name" value="His_kinase_dom"/>
</dbReference>
<dbReference type="SUPFAM" id="SSF55781">
    <property type="entry name" value="GAF domain-like"/>
    <property type="match status" value="1"/>
</dbReference>
<dbReference type="InterPro" id="IPR004358">
    <property type="entry name" value="Sig_transdc_His_kin-like_C"/>
</dbReference>
<evidence type="ECO:0000256" key="5">
    <source>
        <dbReference type="ARBA" id="ARBA00022741"/>
    </source>
</evidence>
<sequence>MLRTLNSFAVDLIQIRSEDDLFWHVAQNVVGRLNFVDCVIYQVDQTQTCLRQVAAWGDKNPFGRSIINPLIIPFGKGITGRVAQSGKPVIVDDLLRSQNYIPDTQPARSEICVPLLSRGRVVGVIDSEHPDPGAFGEAELGLLTTVAAMTSAKLDLLGEARRSAERYRDLVASHAQLTEEIAMRKALEARLFEARRMESIGKLTGRLAHEFNNLLTVILGNLDFLEFDRTGPNADRSLYDARTAAERGARLMRDMLAFAQKSRLNPIRLDLNAEVAAFQAGQPHSVAQRLDLSLAQGLWPIAADAAAIESVLLNLVENALDAMPEGGQVRITTENLLHNMADSMGQGMDILPGRHVRLTLSDSGVGIPADRLGQIFDPFFTSKPVGAGTGLGLSIVRGFTQQLGGTVTVMSEPGKGTSFQLTFPAIS</sequence>
<evidence type="ECO:0000256" key="2">
    <source>
        <dbReference type="ARBA" id="ARBA00012438"/>
    </source>
</evidence>
<keyword evidence="8" id="KW-0902">Two-component regulatory system</keyword>
<evidence type="ECO:0000256" key="3">
    <source>
        <dbReference type="ARBA" id="ARBA00022553"/>
    </source>
</evidence>
<organism evidence="10 11">
    <name type="scientific">Gemmobacter denitrificans</name>
    <dbReference type="NCBI Taxonomy" id="3123040"/>
    <lineage>
        <taxon>Bacteria</taxon>
        <taxon>Pseudomonadati</taxon>
        <taxon>Pseudomonadota</taxon>
        <taxon>Alphaproteobacteria</taxon>
        <taxon>Rhodobacterales</taxon>
        <taxon>Paracoccaceae</taxon>
        <taxon>Gemmobacter</taxon>
    </lineage>
</organism>
<dbReference type="Pfam" id="PF02518">
    <property type="entry name" value="HATPase_c"/>
    <property type="match status" value="1"/>
</dbReference>
<evidence type="ECO:0000256" key="7">
    <source>
        <dbReference type="ARBA" id="ARBA00022840"/>
    </source>
</evidence>
<dbReference type="InterPro" id="IPR003018">
    <property type="entry name" value="GAF"/>
</dbReference>
<dbReference type="EMBL" id="JBALHR010000009">
    <property type="protein sequence ID" value="MEH7829351.1"/>
    <property type="molecule type" value="Genomic_DNA"/>
</dbReference>
<dbReference type="Gene3D" id="1.10.287.130">
    <property type="match status" value="1"/>
</dbReference>
<keyword evidence="3" id="KW-0597">Phosphoprotein</keyword>
<dbReference type="SMART" id="SM00065">
    <property type="entry name" value="GAF"/>
    <property type="match status" value="1"/>
</dbReference>
<accession>A0ABU8BXD0</accession>
<dbReference type="EC" id="2.7.13.3" evidence="2"/>
<dbReference type="InterPro" id="IPR036890">
    <property type="entry name" value="HATPase_C_sf"/>
</dbReference>
<dbReference type="InterPro" id="IPR003594">
    <property type="entry name" value="HATPase_dom"/>
</dbReference>
<feature type="domain" description="Histidine kinase" evidence="9">
    <location>
        <begin position="206"/>
        <end position="427"/>
    </location>
</feature>